<dbReference type="EMBL" id="KQ030963">
    <property type="protein sequence ID" value="KJZ68252.1"/>
    <property type="molecule type" value="Genomic_DNA"/>
</dbReference>
<dbReference type="Proteomes" id="UP000054481">
    <property type="component" value="Unassembled WGS sequence"/>
</dbReference>
<protein>
    <submittedName>
        <fullName evidence="1">Uncharacterized protein</fullName>
    </submittedName>
</protein>
<name>A0A0F7ZW29_9HYPO</name>
<evidence type="ECO:0000313" key="1">
    <source>
        <dbReference type="EMBL" id="KJZ68252.1"/>
    </source>
</evidence>
<proteinExistence type="predicted"/>
<sequence length="307" mass="35263">MASTSALTAAFDDESNFIAYCCQVHSHTFTCLKYSLKEIVGQGADPQKRTACRFKAPWKIVDETGFTEDGLLQVRRNHPLVNRYSRSLAVGLRHNHDVSMILTKTKGLAMKRIALAAEVARQLREADGPRCRAPDPALRDDRQQAVLNESRQFLMRAANRIFSERQLSAVERSTGQIFRPWAHLRQKAGELIDAEHPPETIPLRQGGQALLYLDAYAYRGHILRDLCLYEYMSMVHLVRRKGRSEDESHVCLDGPDSDYDGWIQKLRRPDQYAVPIFQGYISDDHEDDHPVYIKRYALNFHHNLWSV</sequence>
<gene>
    <name evidence="1" type="ORF">HIM_12356</name>
</gene>
<organism evidence="1 2">
    <name type="scientific">Hirsutella minnesotensis 3608</name>
    <dbReference type="NCBI Taxonomy" id="1043627"/>
    <lineage>
        <taxon>Eukaryota</taxon>
        <taxon>Fungi</taxon>
        <taxon>Dikarya</taxon>
        <taxon>Ascomycota</taxon>
        <taxon>Pezizomycotina</taxon>
        <taxon>Sordariomycetes</taxon>
        <taxon>Hypocreomycetidae</taxon>
        <taxon>Hypocreales</taxon>
        <taxon>Ophiocordycipitaceae</taxon>
        <taxon>Hirsutella</taxon>
    </lineage>
</organism>
<dbReference type="AlphaFoldDB" id="A0A0F7ZW29"/>
<evidence type="ECO:0000313" key="2">
    <source>
        <dbReference type="Proteomes" id="UP000054481"/>
    </source>
</evidence>
<accession>A0A0F7ZW29</accession>
<dbReference type="OrthoDB" id="5210233at2759"/>
<keyword evidence="2" id="KW-1185">Reference proteome</keyword>
<reference evidence="1 2" key="1">
    <citation type="journal article" date="2014" name="Genome Biol. Evol.">
        <title>Comparative genomics and transcriptomics analyses reveal divergent lifestyle features of nematode endoparasitic fungus Hirsutella minnesotensis.</title>
        <authorList>
            <person name="Lai Y."/>
            <person name="Liu K."/>
            <person name="Zhang X."/>
            <person name="Zhang X."/>
            <person name="Li K."/>
            <person name="Wang N."/>
            <person name="Shu C."/>
            <person name="Wu Y."/>
            <person name="Wang C."/>
            <person name="Bushley K.E."/>
            <person name="Xiang M."/>
            <person name="Liu X."/>
        </authorList>
    </citation>
    <scope>NUCLEOTIDE SEQUENCE [LARGE SCALE GENOMIC DNA]</scope>
    <source>
        <strain evidence="1 2">3608</strain>
    </source>
</reference>